<organism evidence="2 3">
    <name type="scientific">Ceratodon purpureus</name>
    <name type="common">Fire moss</name>
    <name type="synonym">Dicranum purpureum</name>
    <dbReference type="NCBI Taxonomy" id="3225"/>
    <lineage>
        <taxon>Eukaryota</taxon>
        <taxon>Viridiplantae</taxon>
        <taxon>Streptophyta</taxon>
        <taxon>Embryophyta</taxon>
        <taxon>Bryophyta</taxon>
        <taxon>Bryophytina</taxon>
        <taxon>Bryopsida</taxon>
        <taxon>Dicranidae</taxon>
        <taxon>Pseudoditrichales</taxon>
        <taxon>Ditrichaceae</taxon>
        <taxon>Ceratodon</taxon>
    </lineage>
</organism>
<gene>
    <name evidence="2" type="ORF">KC19_1G213100</name>
</gene>
<name>A0A8T0J7R4_CERPU</name>
<evidence type="ECO:0000313" key="3">
    <source>
        <dbReference type="Proteomes" id="UP000822688"/>
    </source>
</evidence>
<comment type="caution">
    <text evidence="2">The sequence shown here is derived from an EMBL/GenBank/DDBJ whole genome shotgun (WGS) entry which is preliminary data.</text>
</comment>
<dbReference type="EMBL" id="CM026421">
    <property type="protein sequence ID" value="KAG0591934.1"/>
    <property type="molecule type" value="Genomic_DNA"/>
</dbReference>
<dbReference type="AlphaFoldDB" id="A0A8T0J7R4"/>
<feature type="region of interest" description="Disordered" evidence="1">
    <location>
        <begin position="48"/>
        <end position="68"/>
    </location>
</feature>
<reference evidence="2" key="1">
    <citation type="submission" date="2020-06" db="EMBL/GenBank/DDBJ databases">
        <title>WGS assembly of Ceratodon purpureus strain R40.</title>
        <authorList>
            <person name="Carey S.B."/>
            <person name="Jenkins J."/>
            <person name="Shu S."/>
            <person name="Lovell J.T."/>
            <person name="Sreedasyam A."/>
            <person name="Maumus F."/>
            <person name="Tiley G.P."/>
            <person name="Fernandez-Pozo N."/>
            <person name="Barry K."/>
            <person name="Chen C."/>
            <person name="Wang M."/>
            <person name="Lipzen A."/>
            <person name="Daum C."/>
            <person name="Saski C.A."/>
            <person name="Payton A.C."/>
            <person name="Mcbreen J.C."/>
            <person name="Conrad R.E."/>
            <person name="Kollar L.M."/>
            <person name="Olsson S."/>
            <person name="Huttunen S."/>
            <person name="Landis J.B."/>
            <person name="Wickett N.J."/>
            <person name="Johnson M.G."/>
            <person name="Rensing S.A."/>
            <person name="Grimwood J."/>
            <person name="Schmutz J."/>
            <person name="Mcdaniel S.F."/>
        </authorList>
    </citation>
    <scope>NUCLEOTIDE SEQUENCE</scope>
    <source>
        <strain evidence="2">R40</strain>
    </source>
</reference>
<accession>A0A8T0J7R4</accession>
<keyword evidence="3" id="KW-1185">Reference proteome</keyword>
<proteinExistence type="predicted"/>
<dbReference type="Proteomes" id="UP000822688">
    <property type="component" value="Chromosome 1"/>
</dbReference>
<protein>
    <submittedName>
        <fullName evidence="2">Uncharacterized protein</fullName>
    </submittedName>
</protein>
<evidence type="ECO:0000313" key="2">
    <source>
        <dbReference type="EMBL" id="KAG0591934.1"/>
    </source>
</evidence>
<evidence type="ECO:0000256" key="1">
    <source>
        <dbReference type="SAM" id="MobiDB-lite"/>
    </source>
</evidence>
<sequence>MKTLKTKLETRFPHSKHHTQPCILLHPSRLHLLKPHQKQNHKSSEILLNSSKNPYGQNSHPNSSSTTNRASLRLGRSFCTHRQTCITLHPSRLRSLKTSNTLTPQLKPQRATQFHYTLPETYKTHSQTPHHKHHVTSIKNHSTLSCLLFRHRSPPLTATATTLTTSTANTVNLSKHSGRHDNPS</sequence>